<feature type="non-terminal residue" evidence="1">
    <location>
        <position position="1"/>
    </location>
</feature>
<reference evidence="1" key="1">
    <citation type="submission" date="2015-12" db="EMBL/GenBank/DDBJ databases">
        <title>Gene expression during late stages of embryo sac development: a critical building block for successful pollen-pistil interactions.</title>
        <authorList>
            <person name="Liu Y."/>
            <person name="Joly V."/>
            <person name="Sabar M."/>
            <person name="Matton D.P."/>
        </authorList>
    </citation>
    <scope>NUCLEOTIDE SEQUENCE</scope>
</reference>
<proteinExistence type="predicted"/>
<name>A0A0V0GR71_SOLCH</name>
<protein>
    <submittedName>
        <fullName evidence="1">Putative ovule protein</fullName>
    </submittedName>
</protein>
<sequence>SNFLSSFYLHVKYVRALMGFHPLVAFNDWAIGAQFFFSLSQSGHLHRAVQGLKAEKRLIYPLYALIYNRKIQITG</sequence>
<organism evidence="1">
    <name type="scientific">Solanum chacoense</name>
    <name type="common">Chaco potato</name>
    <dbReference type="NCBI Taxonomy" id="4108"/>
    <lineage>
        <taxon>Eukaryota</taxon>
        <taxon>Viridiplantae</taxon>
        <taxon>Streptophyta</taxon>
        <taxon>Embryophyta</taxon>
        <taxon>Tracheophyta</taxon>
        <taxon>Spermatophyta</taxon>
        <taxon>Magnoliopsida</taxon>
        <taxon>eudicotyledons</taxon>
        <taxon>Gunneridae</taxon>
        <taxon>Pentapetalae</taxon>
        <taxon>asterids</taxon>
        <taxon>lamiids</taxon>
        <taxon>Solanales</taxon>
        <taxon>Solanaceae</taxon>
        <taxon>Solanoideae</taxon>
        <taxon>Solaneae</taxon>
        <taxon>Solanum</taxon>
    </lineage>
</organism>
<accession>A0A0V0GR71</accession>
<dbReference type="AlphaFoldDB" id="A0A0V0GR71"/>
<dbReference type="EMBL" id="GEDG01034336">
    <property type="protein sequence ID" value="JAP09782.1"/>
    <property type="molecule type" value="Transcribed_RNA"/>
</dbReference>
<evidence type="ECO:0000313" key="1">
    <source>
        <dbReference type="EMBL" id="JAP09782.1"/>
    </source>
</evidence>